<comment type="similarity">
    <text evidence="2">Belongs to the DNA repair metallo-beta-lactamase (DRMBL) family.</text>
</comment>
<dbReference type="EMBL" id="PGCI01000092">
    <property type="protein sequence ID" value="PLW41199.1"/>
    <property type="molecule type" value="Genomic_DNA"/>
</dbReference>
<dbReference type="InterPro" id="IPR036866">
    <property type="entry name" value="RibonucZ/Hydroxyglut_hydro"/>
</dbReference>
<comment type="subcellular location">
    <subcellularLocation>
        <location evidence="1">Nucleus</location>
    </subcellularLocation>
</comment>
<feature type="compositionally biased region" description="Acidic residues" evidence="6">
    <location>
        <begin position="133"/>
        <end position="162"/>
    </location>
</feature>
<dbReference type="PANTHER" id="PTHR23240:SF6">
    <property type="entry name" value="DNA CROSS-LINK REPAIR 1A PROTEIN"/>
    <property type="match status" value="1"/>
</dbReference>
<keyword evidence="4" id="KW-0234">DNA repair</keyword>
<feature type="region of interest" description="Disordered" evidence="6">
    <location>
        <begin position="1"/>
        <end position="69"/>
    </location>
</feature>
<feature type="compositionally biased region" description="Polar residues" evidence="6">
    <location>
        <begin position="1"/>
        <end position="19"/>
    </location>
</feature>
<dbReference type="AlphaFoldDB" id="A0A2N5UTW8"/>
<evidence type="ECO:0000256" key="5">
    <source>
        <dbReference type="ARBA" id="ARBA00023242"/>
    </source>
</evidence>
<evidence type="ECO:0000256" key="4">
    <source>
        <dbReference type="ARBA" id="ARBA00023204"/>
    </source>
</evidence>
<name>A0A2N5UTW8_9BASI</name>
<dbReference type="GO" id="GO:0005634">
    <property type="term" value="C:nucleus"/>
    <property type="evidence" value="ECO:0007669"/>
    <property type="project" value="UniProtKB-SubCell"/>
</dbReference>
<dbReference type="PANTHER" id="PTHR23240">
    <property type="entry name" value="DNA CROSS-LINK REPAIR PROTEIN PSO2/SNM1-RELATED"/>
    <property type="match status" value="1"/>
</dbReference>
<evidence type="ECO:0000256" key="2">
    <source>
        <dbReference type="ARBA" id="ARBA00010304"/>
    </source>
</evidence>
<feature type="compositionally biased region" description="Basic residues" evidence="6">
    <location>
        <begin position="186"/>
        <end position="195"/>
    </location>
</feature>
<accession>A0A2N5UTW8</accession>
<feature type="domain" description="DNA repair metallo-beta-lactamase" evidence="7">
    <location>
        <begin position="526"/>
        <end position="665"/>
    </location>
</feature>
<feature type="compositionally biased region" description="Basic residues" evidence="6">
    <location>
        <begin position="167"/>
        <end position="178"/>
    </location>
</feature>
<dbReference type="Pfam" id="PF07522">
    <property type="entry name" value="DRMBL"/>
    <property type="match status" value="1"/>
</dbReference>
<dbReference type="GO" id="GO:0003684">
    <property type="term" value="F:damaged DNA binding"/>
    <property type="evidence" value="ECO:0007669"/>
    <property type="project" value="TreeGrafter"/>
</dbReference>
<organism evidence="8 9">
    <name type="scientific">Puccinia coronata f. sp. avenae</name>
    <dbReference type="NCBI Taxonomy" id="200324"/>
    <lineage>
        <taxon>Eukaryota</taxon>
        <taxon>Fungi</taxon>
        <taxon>Dikarya</taxon>
        <taxon>Basidiomycota</taxon>
        <taxon>Pucciniomycotina</taxon>
        <taxon>Pucciniomycetes</taxon>
        <taxon>Pucciniales</taxon>
        <taxon>Pucciniaceae</taxon>
        <taxon>Puccinia</taxon>
    </lineage>
</organism>
<evidence type="ECO:0000256" key="6">
    <source>
        <dbReference type="SAM" id="MobiDB-lite"/>
    </source>
</evidence>
<evidence type="ECO:0000256" key="3">
    <source>
        <dbReference type="ARBA" id="ARBA00022763"/>
    </source>
</evidence>
<protein>
    <recommendedName>
        <fullName evidence="7">DNA repair metallo-beta-lactamase domain-containing protein</fullName>
    </recommendedName>
</protein>
<dbReference type="Proteomes" id="UP000235392">
    <property type="component" value="Unassembled WGS sequence"/>
</dbReference>
<dbReference type="GO" id="GO:0036297">
    <property type="term" value="P:interstrand cross-link repair"/>
    <property type="evidence" value="ECO:0007669"/>
    <property type="project" value="TreeGrafter"/>
</dbReference>
<keyword evidence="3" id="KW-0227">DNA damage</keyword>
<evidence type="ECO:0000259" key="7">
    <source>
        <dbReference type="Pfam" id="PF07522"/>
    </source>
</evidence>
<feature type="region of interest" description="Disordered" evidence="6">
    <location>
        <begin position="438"/>
        <end position="461"/>
    </location>
</feature>
<keyword evidence="5" id="KW-0539">Nucleus</keyword>
<evidence type="ECO:0000313" key="8">
    <source>
        <dbReference type="EMBL" id="PLW41199.1"/>
    </source>
</evidence>
<gene>
    <name evidence="8" type="ORF">PCASD_10127</name>
</gene>
<comment type="caution">
    <text evidence="8">The sequence shown here is derived from an EMBL/GenBank/DDBJ whole genome shotgun (WGS) entry which is preliminary data.</text>
</comment>
<dbReference type="GO" id="GO:0035312">
    <property type="term" value="F:5'-3' DNA exonuclease activity"/>
    <property type="evidence" value="ECO:0007669"/>
    <property type="project" value="TreeGrafter"/>
</dbReference>
<dbReference type="SUPFAM" id="SSF56281">
    <property type="entry name" value="Metallo-hydrolase/oxidoreductase"/>
    <property type="match status" value="1"/>
</dbReference>
<dbReference type="GO" id="GO:0006303">
    <property type="term" value="P:double-strand break repair via nonhomologous end joining"/>
    <property type="evidence" value="ECO:0007669"/>
    <property type="project" value="TreeGrafter"/>
</dbReference>
<reference evidence="8 9" key="1">
    <citation type="submission" date="2017-11" db="EMBL/GenBank/DDBJ databases">
        <title>De novo assembly and phasing of dikaryotic genomes from two isolates of Puccinia coronata f. sp. avenae, the causal agent of oat crown rust.</title>
        <authorList>
            <person name="Miller M.E."/>
            <person name="Zhang Y."/>
            <person name="Omidvar V."/>
            <person name="Sperschneider J."/>
            <person name="Schwessinger B."/>
            <person name="Raley C."/>
            <person name="Palmer J.M."/>
            <person name="Garnica D."/>
            <person name="Upadhyaya N."/>
            <person name="Rathjen J."/>
            <person name="Taylor J.M."/>
            <person name="Park R.F."/>
            <person name="Dodds P.N."/>
            <person name="Hirsch C.D."/>
            <person name="Kianian S.F."/>
            <person name="Figueroa M."/>
        </authorList>
    </citation>
    <scope>NUCLEOTIDE SEQUENCE [LARGE SCALE GENOMIC DNA]</scope>
    <source>
        <strain evidence="8">12SD80</strain>
    </source>
</reference>
<sequence>MKKTTQTSIDAFFSKQTTSGKKRTQQETTPGKKEKKKKTHIITIEDDDDDDDDEQQQQEEEKEEEQHLTCPVCAKNLSQQEAQRHINLCLDRTITQSTSAIMPLENLSQSAAEQDNQVDSQITGKDDFKQQQEEEDEDDEEEDNDEEEKQEEGNEEQEEEVAEGSRNSKRKNVKKLNKMKPQGVKTGRKGAKTRGRMGQAGAAKRVPFYKLMPGTTLSVDCFSHGGVPGVTGYFLSHAHSDHYTKLSSTWSHGKIYCSKTTANLVALKLRVHPRWIVPLDFNRPYTVDDVQVVLIDANHCPGSAMFLFEGVTKPEGKPFRYLHCGDFRAMPSHLEHPALRSKVIDICYLDTTYLDPKYCFPAQDQVIKGCCKAMKSRVLDADPTATMSSTDQKKLAETRRSRAVLDSWLNSSTALPRNVAQPPQVTVVLNDPPLATIQDPHVASRPDEAATSNPPKLASIFEPKSKGKSAELTAQSTLILVGTYSIGKERIVISLAETLGTQVYCADARKVAILKCIDEADEEAVLQRMLTTNPRAARIHLVNLFALNKPGFLETYLAKYRPHFTHIIGIKPTGWCYKPSASAVPCNPSALPTFITAFQQHQQARNESSDNAVGQLIFPEKVKASIAPFVEIYGVPYSEHSSFFELSCFCMSFDWVRIIPTVNNGNPASRAKMKSWIDRWKTERVRLLSDARAAQPCAAPDPTPVSAPRVSPSLSPPPPTDPLVATPPALPALLIKPRDLNYW</sequence>
<dbReference type="Gene3D" id="3.40.50.12650">
    <property type="match status" value="1"/>
</dbReference>
<evidence type="ECO:0000313" key="9">
    <source>
        <dbReference type="Proteomes" id="UP000235392"/>
    </source>
</evidence>
<dbReference type="CDD" id="cd16273">
    <property type="entry name" value="SNM1A-1C-like_MBL-fold"/>
    <property type="match status" value="1"/>
</dbReference>
<feature type="region of interest" description="Disordered" evidence="6">
    <location>
        <begin position="109"/>
        <end position="199"/>
    </location>
</feature>
<dbReference type="Gene3D" id="3.60.15.10">
    <property type="entry name" value="Ribonuclease Z/Hydroxyacylglutathione hydrolase-like"/>
    <property type="match status" value="1"/>
</dbReference>
<feature type="compositionally biased region" description="Polar residues" evidence="6">
    <location>
        <begin position="109"/>
        <end position="123"/>
    </location>
</feature>
<feature type="compositionally biased region" description="Acidic residues" evidence="6">
    <location>
        <begin position="44"/>
        <end position="63"/>
    </location>
</feature>
<proteinExistence type="inferred from homology"/>
<feature type="region of interest" description="Disordered" evidence="6">
    <location>
        <begin position="693"/>
        <end position="725"/>
    </location>
</feature>
<dbReference type="FunFam" id="3.60.15.10:FF:000010">
    <property type="entry name" value="DNA cross-link repair 1A"/>
    <property type="match status" value="1"/>
</dbReference>
<dbReference type="InterPro" id="IPR011084">
    <property type="entry name" value="DRMBL"/>
</dbReference>
<evidence type="ECO:0000256" key="1">
    <source>
        <dbReference type="ARBA" id="ARBA00004123"/>
    </source>
</evidence>